<organism evidence="2 3">
    <name type="scientific">Populus tomentosa</name>
    <name type="common">Chinese white poplar</name>
    <dbReference type="NCBI Taxonomy" id="118781"/>
    <lineage>
        <taxon>Eukaryota</taxon>
        <taxon>Viridiplantae</taxon>
        <taxon>Streptophyta</taxon>
        <taxon>Embryophyta</taxon>
        <taxon>Tracheophyta</taxon>
        <taxon>Spermatophyta</taxon>
        <taxon>Magnoliopsida</taxon>
        <taxon>eudicotyledons</taxon>
        <taxon>Gunneridae</taxon>
        <taxon>Pentapetalae</taxon>
        <taxon>rosids</taxon>
        <taxon>fabids</taxon>
        <taxon>Malpighiales</taxon>
        <taxon>Salicaceae</taxon>
        <taxon>Saliceae</taxon>
        <taxon>Populus</taxon>
    </lineage>
</organism>
<dbReference type="OrthoDB" id="1915967at2759"/>
<dbReference type="AlphaFoldDB" id="A0A8X8APU0"/>
<dbReference type="PANTHER" id="PTHR34269">
    <property type="entry name" value="TRANSCRIPTION FACTOR B3-DOMAIN FAMILY-RELATED"/>
    <property type="match status" value="1"/>
</dbReference>
<protein>
    <submittedName>
        <fullName evidence="2">Uncharacterized protein</fullName>
    </submittedName>
</protein>
<comment type="caution">
    <text evidence="2">The sequence shown here is derived from an EMBL/GenBank/DDBJ whole genome shotgun (WGS) entry which is preliminary data.</text>
</comment>
<keyword evidence="3" id="KW-1185">Reference proteome</keyword>
<gene>
    <name evidence="2" type="ORF">POTOM_000272</name>
</gene>
<sequence length="249" mass="27972">MEKKQRFCVSRSRFAAKKIQDSNKRKERDHQEAESEVFTGLRSQSSSAVGSIVSSRTPGRVLKEPRLSNDNWVNKINSAGRDSRSNEVVLLGLLPPFSENPSWVKKPETSATVSAIADSRIPGRNYSLGDLLEEASSRVSTQLSSYHHDPFKIKKKMKPSDLSYLCWLPVSVDSAEKHALPFLNEDQIKQADGANQENNESNELFVKRRNLVEGDETGLYWDSDHSRFHFSVLSRAAATAGDCRRSTED</sequence>
<evidence type="ECO:0000256" key="1">
    <source>
        <dbReference type="SAM" id="MobiDB-lite"/>
    </source>
</evidence>
<accession>A0A8X8APU0</accession>
<feature type="region of interest" description="Disordered" evidence="1">
    <location>
        <begin position="18"/>
        <end position="63"/>
    </location>
</feature>
<proteinExistence type="predicted"/>
<feature type="compositionally biased region" description="Basic and acidic residues" evidence="1">
    <location>
        <begin position="18"/>
        <end position="33"/>
    </location>
</feature>
<evidence type="ECO:0000313" key="2">
    <source>
        <dbReference type="EMBL" id="KAG6791160.1"/>
    </source>
</evidence>
<dbReference type="PANTHER" id="PTHR34269:SF11">
    <property type="entry name" value="B3 DOMAIN PROTEIN"/>
    <property type="match status" value="1"/>
</dbReference>
<reference evidence="2" key="1">
    <citation type="journal article" date="2020" name="bioRxiv">
        <title>Hybrid origin of Populus tomentosa Carr. identified through genome sequencing and phylogenomic analysis.</title>
        <authorList>
            <person name="An X."/>
            <person name="Gao K."/>
            <person name="Chen Z."/>
            <person name="Li J."/>
            <person name="Yang X."/>
            <person name="Yang X."/>
            <person name="Zhou J."/>
            <person name="Guo T."/>
            <person name="Zhao T."/>
            <person name="Huang S."/>
            <person name="Miao D."/>
            <person name="Khan W.U."/>
            <person name="Rao P."/>
            <person name="Ye M."/>
            <person name="Lei B."/>
            <person name="Liao W."/>
            <person name="Wang J."/>
            <person name="Ji L."/>
            <person name="Li Y."/>
            <person name="Guo B."/>
            <person name="Mustafa N.S."/>
            <person name="Li S."/>
            <person name="Yun Q."/>
            <person name="Keller S.R."/>
            <person name="Mao J."/>
            <person name="Zhang R."/>
            <person name="Strauss S.H."/>
        </authorList>
    </citation>
    <scope>NUCLEOTIDE SEQUENCE</scope>
    <source>
        <strain evidence="2">GM15</strain>
        <tissue evidence="2">Leaf</tissue>
    </source>
</reference>
<feature type="compositionally biased region" description="Low complexity" evidence="1">
    <location>
        <begin position="43"/>
        <end position="55"/>
    </location>
</feature>
<dbReference type="Proteomes" id="UP000886885">
    <property type="component" value="Chromosome 1A"/>
</dbReference>
<evidence type="ECO:0000313" key="3">
    <source>
        <dbReference type="Proteomes" id="UP000886885"/>
    </source>
</evidence>
<dbReference type="EMBL" id="JAAWWB010000001">
    <property type="protein sequence ID" value="KAG6791160.1"/>
    <property type="molecule type" value="Genomic_DNA"/>
</dbReference>
<name>A0A8X8APU0_POPTO</name>
<dbReference type="InterPro" id="IPR051442">
    <property type="entry name" value="B3_domain"/>
</dbReference>